<dbReference type="OrthoDB" id="9987187at2759"/>
<dbReference type="AlphaFoldDB" id="B4IYQ3"/>
<dbReference type="Proteomes" id="UP000001070">
    <property type="component" value="Unassembled WGS sequence"/>
</dbReference>
<keyword evidence="3" id="KW-0677">Repeat</keyword>
<feature type="domain" description="Chitin-binding type-2" evidence="6">
    <location>
        <begin position="174"/>
        <end position="237"/>
    </location>
</feature>
<dbReference type="GO" id="GO:0008061">
    <property type="term" value="F:chitin binding"/>
    <property type="evidence" value="ECO:0007669"/>
    <property type="project" value="UniProtKB-KW"/>
</dbReference>
<evidence type="ECO:0000256" key="3">
    <source>
        <dbReference type="ARBA" id="ARBA00022737"/>
    </source>
</evidence>
<dbReference type="OMA" id="CNGWQMC"/>
<name>B4IYQ3_DROGR</name>
<dbReference type="PANTHER" id="PTHR23301:SF106">
    <property type="entry name" value="CHITIN-BINDING TYPE-2 DOMAIN-CONTAINING PROTEIN-RELATED"/>
    <property type="match status" value="1"/>
</dbReference>
<keyword evidence="1" id="KW-0147">Chitin-binding</keyword>
<gene>
    <name evidence="7" type="primary">Dgri\GH16336</name>
    <name evidence="7" type="ORF">Dgri_GH16336</name>
</gene>
<evidence type="ECO:0000313" key="8">
    <source>
        <dbReference type="Proteomes" id="UP000001070"/>
    </source>
</evidence>
<reference evidence="7 8" key="1">
    <citation type="journal article" date="2007" name="Nature">
        <title>Evolution of genes and genomes on the Drosophila phylogeny.</title>
        <authorList>
            <consortium name="Drosophila 12 Genomes Consortium"/>
            <person name="Clark A.G."/>
            <person name="Eisen M.B."/>
            <person name="Smith D.R."/>
            <person name="Bergman C.M."/>
            <person name="Oliver B."/>
            <person name="Markow T.A."/>
            <person name="Kaufman T.C."/>
            <person name="Kellis M."/>
            <person name="Gelbart W."/>
            <person name="Iyer V.N."/>
            <person name="Pollard D.A."/>
            <person name="Sackton T.B."/>
            <person name="Larracuente A.M."/>
            <person name="Singh N.D."/>
            <person name="Abad J.P."/>
            <person name="Abt D.N."/>
            <person name="Adryan B."/>
            <person name="Aguade M."/>
            <person name="Akashi H."/>
            <person name="Anderson W.W."/>
            <person name="Aquadro C.F."/>
            <person name="Ardell D.H."/>
            <person name="Arguello R."/>
            <person name="Artieri C.G."/>
            <person name="Barbash D.A."/>
            <person name="Barker D."/>
            <person name="Barsanti P."/>
            <person name="Batterham P."/>
            <person name="Batzoglou S."/>
            <person name="Begun D."/>
            <person name="Bhutkar A."/>
            <person name="Blanco E."/>
            <person name="Bosak S.A."/>
            <person name="Bradley R.K."/>
            <person name="Brand A.D."/>
            <person name="Brent M.R."/>
            <person name="Brooks A.N."/>
            <person name="Brown R.H."/>
            <person name="Butlin R.K."/>
            <person name="Caggese C."/>
            <person name="Calvi B.R."/>
            <person name="Bernardo de Carvalho A."/>
            <person name="Caspi A."/>
            <person name="Castrezana S."/>
            <person name="Celniker S.E."/>
            <person name="Chang J.L."/>
            <person name="Chapple C."/>
            <person name="Chatterji S."/>
            <person name="Chinwalla A."/>
            <person name="Civetta A."/>
            <person name="Clifton S.W."/>
            <person name="Comeron J.M."/>
            <person name="Costello J.C."/>
            <person name="Coyne J.A."/>
            <person name="Daub J."/>
            <person name="David R.G."/>
            <person name="Delcher A.L."/>
            <person name="Delehaunty K."/>
            <person name="Do C.B."/>
            <person name="Ebling H."/>
            <person name="Edwards K."/>
            <person name="Eickbush T."/>
            <person name="Evans J.D."/>
            <person name="Filipski A."/>
            <person name="Findeiss S."/>
            <person name="Freyhult E."/>
            <person name="Fulton L."/>
            <person name="Fulton R."/>
            <person name="Garcia A.C."/>
            <person name="Gardiner A."/>
            <person name="Garfield D.A."/>
            <person name="Garvin B.E."/>
            <person name="Gibson G."/>
            <person name="Gilbert D."/>
            <person name="Gnerre S."/>
            <person name="Godfrey J."/>
            <person name="Good R."/>
            <person name="Gotea V."/>
            <person name="Gravely B."/>
            <person name="Greenberg A.J."/>
            <person name="Griffiths-Jones S."/>
            <person name="Gross S."/>
            <person name="Guigo R."/>
            <person name="Gustafson E.A."/>
            <person name="Haerty W."/>
            <person name="Hahn M.W."/>
            <person name="Halligan D.L."/>
            <person name="Halpern A.L."/>
            <person name="Halter G.M."/>
            <person name="Han M.V."/>
            <person name="Heger A."/>
            <person name="Hillier L."/>
            <person name="Hinrichs A.S."/>
            <person name="Holmes I."/>
            <person name="Hoskins R.A."/>
            <person name="Hubisz M.J."/>
            <person name="Hultmark D."/>
            <person name="Huntley M.A."/>
            <person name="Jaffe D.B."/>
            <person name="Jagadeeshan S."/>
            <person name="Jeck W.R."/>
            <person name="Johnson J."/>
            <person name="Jones C.D."/>
            <person name="Jordan W.C."/>
            <person name="Karpen G.H."/>
            <person name="Kataoka E."/>
            <person name="Keightley P.D."/>
            <person name="Kheradpour P."/>
            <person name="Kirkness E.F."/>
            <person name="Koerich L.B."/>
            <person name="Kristiansen K."/>
            <person name="Kudrna D."/>
            <person name="Kulathinal R.J."/>
            <person name="Kumar S."/>
            <person name="Kwok R."/>
            <person name="Lander E."/>
            <person name="Langley C.H."/>
            <person name="Lapoint R."/>
            <person name="Lazzaro B.P."/>
            <person name="Lee S.J."/>
            <person name="Levesque L."/>
            <person name="Li R."/>
            <person name="Lin C.F."/>
            <person name="Lin M.F."/>
            <person name="Lindblad-Toh K."/>
            <person name="Llopart A."/>
            <person name="Long M."/>
            <person name="Low L."/>
            <person name="Lozovsky E."/>
            <person name="Lu J."/>
            <person name="Luo M."/>
            <person name="Machado C.A."/>
            <person name="Makalowski W."/>
            <person name="Marzo M."/>
            <person name="Matsuda M."/>
            <person name="Matzkin L."/>
            <person name="McAllister B."/>
            <person name="McBride C.S."/>
            <person name="McKernan B."/>
            <person name="McKernan K."/>
            <person name="Mendez-Lago M."/>
            <person name="Minx P."/>
            <person name="Mollenhauer M.U."/>
            <person name="Montooth K."/>
            <person name="Mount S.M."/>
            <person name="Mu X."/>
            <person name="Myers E."/>
            <person name="Negre B."/>
            <person name="Newfeld S."/>
            <person name="Nielsen R."/>
            <person name="Noor M.A."/>
            <person name="O'Grady P."/>
            <person name="Pachter L."/>
            <person name="Papaceit M."/>
            <person name="Parisi M.J."/>
            <person name="Parisi M."/>
            <person name="Parts L."/>
            <person name="Pedersen J.S."/>
            <person name="Pesole G."/>
            <person name="Phillippy A.M."/>
            <person name="Ponting C.P."/>
            <person name="Pop M."/>
            <person name="Porcelli D."/>
            <person name="Powell J.R."/>
            <person name="Prohaska S."/>
            <person name="Pruitt K."/>
            <person name="Puig M."/>
            <person name="Quesneville H."/>
            <person name="Ram K.R."/>
            <person name="Rand D."/>
            <person name="Rasmussen M.D."/>
            <person name="Reed L.K."/>
            <person name="Reenan R."/>
            <person name="Reily A."/>
            <person name="Remington K.A."/>
            <person name="Rieger T.T."/>
            <person name="Ritchie M.G."/>
            <person name="Robin C."/>
            <person name="Rogers Y.H."/>
            <person name="Rohde C."/>
            <person name="Rozas J."/>
            <person name="Rubenfield M.J."/>
            <person name="Ruiz A."/>
            <person name="Russo S."/>
            <person name="Salzberg S.L."/>
            <person name="Sanchez-Gracia A."/>
            <person name="Saranga D.J."/>
            <person name="Sato H."/>
            <person name="Schaeffer S.W."/>
            <person name="Schatz M.C."/>
            <person name="Schlenke T."/>
            <person name="Schwartz R."/>
            <person name="Segarra C."/>
            <person name="Singh R.S."/>
            <person name="Sirot L."/>
            <person name="Sirota M."/>
            <person name="Sisneros N.B."/>
            <person name="Smith C.D."/>
            <person name="Smith T.F."/>
            <person name="Spieth J."/>
            <person name="Stage D.E."/>
            <person name="Stark A."/>
            <person name="Stephan W."/>
            <person name="Strausberg R.L."/>
            <person name="Strempel S."/>
            <person name="Sturgill D."/>
            <person name="Sutton G."/>
            <person name="Sutton G.G."/>
            <person name="Tao W."/>
            <person name="Teichmann S."/>
            <person name="Tobari Y.N."/>
            <person name="Tomimura Y."/>
            <person name="Tsolas J.M."/>
            <person name="Valente V.L."/>
            <person name="Venter E."/>
            <person name="Venter J.C."/>
            <person name="Vicario S."/>
            <person name="Vieira F.G."/>
            <person name="Vilella A.J."/>
            <person name="Villasante A."/>
            <person name="Walenz B."/>
            <person name="Wang J."/>
            <person name="Wasserman M."/>
            <person name="Watts T."/>
            <person name="Wilson D."/>
            <person name="Wilson R.K."/>
            <person name="Wing R.A."/>
            <person name="Wolfner M.F."/>
            <person name="Wong A."/>
            <person name="Wong G.K."/>
            <person name="Wu C.I."/>
            <person name="Wu G."/>
            <person name="Yamamoto D."/>
            <person name="Yang H.P."/>
            <person name="Yang S.P."/>
            <person name="Yorke J.A."/>
            <person name="Yoshida K."/>
            <person name="Zdobnov E."/>
            <person name="Zhang P."/>
            <person name="Zhang Y."/>
            <person name="Zimin A.V."/>
            <person name="Baldwin J."/>
            <person name="Abdouelleil A."/>
            <person name="Abdulkadir J."/>
            <person name="Abebe A."/>
            <person name="Abera B."/>
            <person name="Abreu J."/>
            <person name="Acer S.C."/>
            <person name="Aftuck L."/>
            <person name="Alexander A."/>
            <person name="An P."/>
            <person name="Anderson E."/>
            <person name="Anderson S."/>
            <person name="Arachi H."/>
            <person name="Azer M."/>
            <person name="Bachantsang P."/>
            <person name="Barry A."/>
            <person name="Bayul T."/>
            <person name="Berlin A."/>
            <person name="Bessette D."/>
            <person name="Bloom T."/>
            <person name="Blye J."/>
            <person name="Boguslavskiy L."/>
            <person name="Bonnet C."/>
            <person name="Boukhgalter B."/>
            <person name="Bourzgui I."/>
            <person name="Brown A."/>
            <person name="Cahill P."/>
            <person name="Channer S."/>
            <person name="Cheshatsang Y."/>
            <person name="Chuda L."/>
            <person name="Citroen M."/>
            <person name="Collymore A."/>
            <person name="Cooke P."/>
            <person name="Costello M."/>
            <person name="D'Aco K."/>
            <person name="Daza R."/>
            <person name="De Haan G."/>
            <person name="DeGray S."/>
            <person name="DeMaso C."/>
            <person name="Dhargay N."/>
            <person name="Dooley K."/>
            <person name="Dooley E."/>
            <person name="Doricent M."/>
            <person name="Dorje P."/>
            <person name="Dorjee K."/>
            <person name="Dupes A."/>
            <person name="Elong R."/>
            <person name="Falk J."/>
            <person name="Farina A."/>
            <person name="Faro S."/>
            <person name="Ferguson D."/>
            <person name="Fisher S."/>
            <person name="Foley C.D."/>
            <person name="Franke A."/>
            <person name="Friedrich D."/>
            <person name="Gadbois L."/>
            <person name="Gearin G."/>
            <person name="Gearin C.R."/>
            <person name="Giannoukos G."/>
            <person name="Goode T."/>
            <person name="Graham J."/>
            <person name="Grandbois E."/>
            <person name="Grewal S."/>
            <person name="Gyaltsen K."/>
            <person name="Hafez N."/>
            <person name="Hagos B."/>
            <person name="Hall J."/>
            <person name="Henson C."/>
            <person name="Hollinger A."/>
            <person name="Honan T."/>
            <person name="Huard M.D."/>
            <person name="Hughes L."/>
            <person name="Hurhula B."/>
            <person name="Husby M.E."/>
            <person name="Kamat A."/>
            <person name="Kanga B."/>
            <person name="Kashin S."/>
            <person name="Khazanovich D."/>
            <person name="Kisner P."/>
            <person name="Lance K."/>
            <person name="Lara M."/>
            <person name="Lee W."/>
            <person name="Lennon N."/>
            <person name="Letendre F."/>
            <person name="LeVine R."/>
            <person name="Lipovsky A."/>
            <person name="Liu X."/>
            <person name="Liu J."/>
            <person name="Liu S."/>
            <person name="Lokyitsang T."/>
            <person name="Lokyitsang Y."/>
            <person name="Lubonja R."/>
            <person name="Lui A."/>
            <person name="MacDonald P."/>
            <person name="Magnisalis V."/>
            <person name="Maru K."/>
            <person name="Matthews C."/>
            <person name="McCusker W."/>
            <person name="McDonough S."/>
            <person name="Mehta T."/>
            <person name="Meldrim J."/>
            <person name="Meneus L."/>
            <person name="Mihai O."/>
            <person name="Mihalev A."/>
            <person name="Mihova T."/>
            <person name="Mittelman R."/>
            <person name="Mlenga V."/>
            <person name="Montmayeur A."/>
            <person name="Mulrain L."/>
            <person name="Navidi A."/>
            <person name="Naylor J."/>
            <person name="Negash T."/>
            <person name="Nguyen T."/>
            <person name="Nguyen N."/>
            <person name="Nicol R."/>
            <person name="Norbu C."/>
            <person name="Norbu N."/>
            <person name="Novod N."/>
            <person name="O'Neill B."/>
            <person name="Osman S."/>
            <person name="Markiewicz E."/>
            <person name="Oyono O.L."/>
            <person name="Patti C."/>
            <person name="Phunkhang P."/>
            <person name="Pierre F."/>
            <person name="Priest M."/>
            <person name="Raghuraman S."/>
            <person name="Rege F."/>
            <person name="Reyes R."/>
            <person name="Rise C."/>
            <person name="Rogov P."/>
            <person name="Ross K."/>
            <person name="Ryan E."/>
            <person name="Settipalli S."/>
            <person name="Shea T."/>
            <person name="Sherpa N."/>
            <person name="Shi L."/>
            <person name="Shih D."/>
            <person name="Sparrow T."/>
            <person name="Spaulding J."/>
            <person name="Stalker J."/>
            <person name="Stange-Thomann N."/>
            <person name="Stavropoulos S."/>
            <person name="Stone C."/>
            <person name="Strader C."/>
            <person name="Tesfaye S."/>
            <person name="Thomson T."/>
            <person name="Thoulutsang Y."/>
            <person name="Thoulutsang D."/>
            <person name="Topham K."/>
            <person name="Topping I."/>
            <person name="Tsamla T."/>
            <person name="Vassiliev H."/>
            <person name="Vo A."/>
            <person name="Wangchuk T."/>
            <person name="Wangdi T."/>
            <person name="Weiand M."/>
            <person name="Wilkinson J."/>
            <person name="Wilson A."/>
            <person name="Yadav S."/>
            <person name="Young G."/>
            <person name="Yu Q."/>
            <person name="Zembek L."/>
            <person name="Zhong D."/>
            <person name="Zimmer A."/>
            <person name="Zwirko Z."/>
            <person name="Jaffe D.B."/>
            <person name="Alvarez P."/>
            <person name="Brockman W."/>
            <person name="Butler J."/>
            <person name="Chin C."/>
            <person name="Gnerre S."/>
            <person name="Grabherr M."/>
            <person name="Kleber M."/>
            <person name="Mauceli E."/>
            <person name="MacCallum I."/>
        </authorList>
    </citation>
    <scope>NUCLEOTIDE SEQUENCE [LARGE SCALE GENOMIC DNA]</scope>
    <source>
        <strain evidence="8">Tucson 15287-2541.00</strain>
    </source>
</reference>
<keyword evidence="8" id="KW-1185">Reference proteome</keyword>
<organism evidence="8">
    <name type="scientific">Drosophila grimshawi</name>
    <name type="common">Hawaiian fruit fly</name>
    <name type="synonym">Idiomyia grimshawi</name>
    <dbReference type="NCBI Taxonomy" id="7222"/>
    <lineage>
        <taxon>Eukaryota</taxon>
        <taxon>Metazoa</taxon>
        <taxon>Ecdysozoa</taxon>
        <taxon>Arthropoda</taxon>
        <taxon>Hexapoda</taxon>
        <taxon>Insecta</taxon>
        <taxon>Pterygota</taxon>
        <taxon>Neoptera</taxon>
        <taxon>Endopterygota</taxon>
        <taxon>Diptera</taxon>
        <taxon>Brachycera</taxon>
        <taxon>Muscomorpha</taxon>
        <taxon>Ephydroidea</taxon>
        <taxon>Drosophilidae</taxon>
        <taxon>Drosophila</taxon>
        <taxon>Hawaiian Drosophila</taxon>
    </lineage>
</organism>
<evidence type="ECO:0000259" key="6">
    <source>
        <dbReference type="PROSITE" id="PS50940"/>
    </source>
</evidence>
<dbReference type="KEGG" id="dgr:6557108"/>
<dbReference type="InterPro" id="IPR051940">
    <property type="entry name" value="Chitin_bind-dev_reg"/>
</dbReference>
<dbReference type="STRING" id="7222.B4IYQ3"/>
<dbReference type="PANTHER" id="PTHR23301">
    <property type="entry name" value="CHITIN BINDING PERITROPHIN-A"/>
    <property type="match status" value="1"/>
</dbReference>
<feature type="domain" description="Chitin-binding type-2" evidence="6">
    <location>
        <begin position="1"/>
        <end position="46"/>
    </location>
</feature>
<evidence type="ECO:0000256" key="5">
    <source>
        <dbReference type="ARBA" id="ARBA00023180"/>
    </source>
</evidence>
<keyword evidence="4" id="KW-1015">Disulfide bond</keyword>
<dbReference type="InterPro" id="IPR002557">
    <property type="entry name" value="Chitin-bd_dom"/>
</dbReference>
<dbReference type="PhylomeDB" id="B4IYQ3"/>
<evidence type="ECO:0000256" key="4">
    <source>
        <dbReference type="ARBA" id="ARBA00023157"/>
    </source>
</evidence>
<dbReference type="InterPro" id="IPR036508">
    <property type="entry name" value="Chitin-bd_dom_sf"/>
</dbReference>
<dbReference type="PROSITE" id="PS50940">
    <property type="entry name" value="CHIT_BIND_II"/>
    <property type="match status" value="5"/>
</dbReference>
<evidence type="ECO:0000256" key="1">
    <source>
        <dbReference type="ARBA" id="ARBA00022669"/>
    </source>
</evidence>
<keyword evidence="5" id="KW-0325">Glycoprotein</keyword>
<dbReference type="SMART" id="SM00494">
    <property type="entry name" value="ChtBD2"/>
    <property type="match status" value="5"/>
</dbReference>
<sequence length="324" mass="35487">MNDPRACNRWIQCTDGQPISGTCDDGLFYDRESKDCVPSTEINCVSSDPCAELNTNGFAPDPYSCNGYYYCKQGKGTKGECNTGMNYNAATEACIRDFPCNAKMNPDSVCNILPDGVYIKDPTSCNGYQFCWLDNAINYNCPYNLYFSAANGDCDSPQNVECAFTEPPPLTAEPDECLETGSFIPDKSSCNGYYYCYEGDDGQMLLDHGDCPVGRFFYVNDNGIGVCKPRSQVQCDYDRCVNLGYTNIELANESNDGCKGYVLCQNGVTIGKGTCPNGEYFNELTQLCTTQVISYTACVISAQSTTRHEQVSTTDDDTATTTAP</sequence>
<protein>
    <submittedName>
        <fullName evidence="7">GH16336</fullName>
    </submittedName>
</protein>
<keyword evidence="2" id="KW-0732">Signal</keyword>
<dbReference type="eggNOG" id="ENOG502RTKW">
    <property type="taxonomic scope" value="Eukaryota"/>
</dbReference>
<dbReference type="HOGENOM" id="CLU_045312_1_0_1"/>
<dbReference type="InParanoid" id="B4IYQ3"/>
<feature type="domain" description="Chitin-binding type-2" evidence="6">
    <location>
        <begin position="107"/>
        <end position="164"/>
    </location>
</feature>
<feature type="domain" description="Chitin-binding type-2" evidence="6">
    <location>
        <begin position="240"/>
        <end position="300"/>
    </location>
</feature>
<proteinExistence type="predicted"/>
<accession>B4IYQ3</accession>
<evidence type="ECO:0000256" key="2">
    <source>
        <dbReference type="ARBA" id="ARBA00022729"/>
    </source>
</evidence>
<feature type="domain" description="Chitin-binding type-2" evidence="6">
    <location>
        <begin position="47"/>
        <end position="102"/>
    </location>
</feature>
<dbReference type="Pfam" id="PF01607">
    <property type="entry name" value="CBM_14"/>
    <property type="match status" value="4"/>
</dbReference>
<dbReference type="SUPFAM" id="SSF57625">
    <property type="entry name" value="Invertebrate chitin-binding proteins"/>
    <property type="match status" value="5"/>
</dbReference>
<dbReference type="Gene3D" id="2.170.140.10">
    <property type="entry name" value="Chitin binding domain"/>
    <property type="match status" value="4"/>
</dbReference>
<dbReference type="GO" id="GO:0005576">
    <property type="term" value="C:extracellular region"/>
    <property type="evidence" value="ECO:0007669"/>
    <property type="project" value="InterPro"/>
</dbReference>
<dbReference type="EMBL" id="CH916366">
    <property type="protein sequence ID" value="EDV96590.1"/>
    <property type="molecule type" value="Genomic_DNA"/>
</dbReference>
<evidence type="ECO:0000313" key="7">
    <source>
        <dbReference type="EMBL" id="EDV96590.1"/>
    </source>
</evidence>